<dbReference type="Proteomes" id="UP000005496">
    <property type="component" value="Unassembled WGS sequence"/>
</dbReference>
<keyword evidence="3" id="KW-1185">Reference proteome</keyword>
<dbReference type="OrthoDB" id="5471843at2"/>
<proteinExistence type="predicted"/>
<dbReference type="EMBL" id="ACJN02000001">
    <property type="protein sequence ID" value="EFI35965.1"/>
    <property type="molecule type" value="Genomic_DNA"/>
</dbReference>
<sequence length="101" mass="11941">MRIFGPGYRQSQEDSPGENPRVRRFRRKYSQGDVIEGTVLEYDSSQLAWVLVDDLRILAWTRNNHFRGRLLHLQVESMHPEIVLKEVEYDPEGKKRISIMV</sequence>
<feature type="region of interest" description="Disordered" evidence="1">
    <location>
        <begin position="1"/>
        <end position="23"/>
    </location>
</feature>
<evidence type="ECO:0000256" key="1">
    <source>
        <dbReference type="SAM" id="MobiDB-lite"/>
    </source>
</evidence>
<evidence type="ECO:0008006" key="4">
    <source>
        <dbReference type="Google" id="ProtNLM"/>
    </source>
</evidence>
<name>D6SMQ4_9BACT</name>
<evidence type="ECO:0000313" key="3">
    <source>
        <dbReference type="Proteomes" id="UP000005496"/>
    </source>
</evidence>
<comment type="caution">
    <text evidence="2">The sequence shown here is derived from an EMBL/GenBank/DDBJ whole genome shotgun (WGS) entry which is preliminary data.</text>
</comment>
<protein>
    <recommendedName>
        <fullName evidence="4">S1 motif domain-containing protein</fullName>
    </recommendedName>
</protein>
<reference evidence="2" key="1">
    <citation type="submission" date="2010-05" db="EMBL/GenBank/DDBJ databases">
        <title>The draft genome of Desulfonatronospira thiodismutans ASO3-1.</title>
        <authorList>
            <consortium name="US DOE Joint Genome Institute (JGI-PGF)"/>
            <person name="Lucas S."/>
            <person name="Copeland A."/>
            <person name="Lapidus A."/>
            <person name="Cheng J.-F."/>
            <person name="Bruce D."/>
            <person name="Goodwin L."/>
            <person name="Pitluck S."/>
            <person name="Chertkov O."/>
            <person name="Brettin T."/>
            <person name="Detter J.C."/>
            <person name="Han C."/>
            <person name="Land M.L."/>
            <person name="Hauser L."/>
            <person name="Kyrpides N."/>
            <person name="Mikhailova N."/>
            <person name="Muyzer G."/>
            <person name="Woyke T."/>
        </authorList>
    </citation>
    <scope>NUCLEOTIDE SEQUENCE [LARGE SCALE GENOMIC DNA]</scope>
    <source>
        <strain evidence="2">ASO3-1</strain>
    </source>
</reference>
<accession>D6SMQ4</accession>
<evidence type="ECO:0000313" key="2">
    <source>
        <dbReference type="EMBL" id="EFI35965.1"/>
    </source>
</evidence>
<gene>
    <name evidence="2" type="ORF">Dthio_PD3407</name>
</gene>
<dbReference type="eggNOG" id="ENOG502ZR0H">
    <property type="taxonomic scope" value="Bacteria"/>
</dbReference>
<dbReference type="AlphaFoldDB" id="D6SMQ4"/>
<dbReference type="RefSeq" id="WP_008869093.1">
    <property type="nucleotide sequence ID" value="NZ_ACJN02000001.1"/>
</dbReference>
<organism evidence="2 3">
    <name type="scientific">Desulfonatronospira thiodismutans ASO3-1</name>
    <dbReference type="NCBI Taxonomy" id="555779"/>
    <lineage>
        <taxon>Bacteria</taxon>
        <taxon>Pseudomonadati</taxon>
        <taxon>Thermodesulfobacteriota</taxon>
        <taxon>Desulfovibrionia</taxon>
        <taxon>Desulfovibrionales</taxon>
        <taxon>Desulfonatronovibrionaceae</taxon>
        <taxon>Desulfonatronospira</taxon>
    </lineage>
</organism>